<reference evidence="2 3" key="1">
    <citation type="submission" date="2016-08" db="EMBL/GenBank/DDBJ databases">
        <title>Genomes of anaerobic fungi encode conserved fungal cellulosomes for biomass hydrolysis.</title>
        <authorList>
            <consortium name="DOE Joint Genome Institute"/>
            <person name="Haitjema C.H."/>
            <person name="Gilmore S.P."/>
            <person name="Henske J.K."/>
            <person name="Solomon K.V."/>
            <person name="De Groot R."/>
            <person name="Kuo A."/>
            <person name="Mondo S.J."/>
            <person name="Salamov A.A."/>
            <person name="Labutti K."/>
            <person name="Zhao Z."/>
            <person name="Chiniquy J."/>
            <person name="Barry K."/>
            <person name="Brewer H.M."/>
            <person name="Purvine S.O."/>
            <person name="Wright A.T."/>
            <person name="Boxma B."/>
            <person name="Van Alen T."/>
            <person name="Hackstein J.H."/>
            <person name="Baker S.E."/>
            <person name="Grigoriev I.V."/>
            <person name="O'Malley M.A."/>
        </authorList>
    </citation>
    <scope>NUCLEOTIDE SEQUENCE [LARGE SCALE GENOMIC DNA]</scope>
    <source>
        <strain evidence="3">finn</strain>
    </source>
</reference>
<dbReference type="OrthoDB" id="2150267at2759"/>
<evidence type="ECO:0000256" key="1">
    <source>
        <dbReference type="SAM" id="Phobius"/>
    </source>
</evidence>
<accession>A0A1Y1V8D7</accession>
<protein>
    <recommendedName>
        <fullName evidence="4">G-protein coupled receptors family 3 profile domain-containing protein</fullName>
    </recommendedName>
</protein>
<reference evidence="2 3" key="2">
    <citation type="submission" date="2016-08" db="EMBL/GenBank/DDBJ databases">
        <title>Pervasive Adenine N6-methylation of Active Genes in Fungi.</title>
        <authorList>
            <consortium name="DOE Joint Genome Institute"/>
            <person name="Mondo S.J."/>
            <person name="Dannebaum R.O."/>
            <person name="Kuo R.C."/>
            <person name="Labutti K."/>
            <person name="Haridas S."/>
            <person name="Kuo A."/>
            <person name="Salamov A."/>
            <person name="Ahrendt S.R."/>
            <person name="Lipzen A."/>
            <person name="Sullivan W."/>
            <person name="Andreopoulos W.B."/>
            <person name="Clum A."/>
            <person name="Lindquist E."/>
            <person name="Daum C."/>
            <person name="Ramamoorthy G.K."/>
            <person name="Gryganskyi A."/>
            <person name="Culley D."/>
            <person name="Magnuson J.K."/>
            <person name="James T.Y."/>
            <person name="O'Malley M.A."/>
            <person name="Stajich J.E."/>
            <person name="Spatafora J.W."/>
            <person name="Visel A."/>
            <person name="Grigoriev I.V."/>
        </authorList>
    </citation>
    <scope>NUCLEOTIDE SEQUENCE [LARGE SCALE GENOMIC DNA]</scope>
    <source>
        <strain evidence="3">finn</strain>
    </source>
</reference>
<keyword evidence="3" id="KW-1185">Reference proteome</keyword>
<dbReference type="AlphaFoldDB" id="A0A1Y1V8D7"/>
<dbReference type="EMBL" id="MCFH01000023">
    <property type="protein sequence ID" value="ORX49612.1"/>
    <property type="molecule type" value="Genomic_DNA"/>
</dbReference>
<comment type="caution">
    <text evidence="2">The sequence shown here is derived from an EMBL/GenBank/DDBJ whole genome shotgun (WGS) entry which is preliminary data.</text>
</comment>
<organism evidence="2 3">
    <name type="scientific">Piromyces finnis</name>
    <dbReference type="NCBI Taxonomy" id="1754191"/>
    <lineage>
        <taxon>Eukaryota</taxon>
        <taxon>Fungi</taxon>
        <taxon>Fungi incertae sedis</taxon>
        <taxon>Chytridiomycota</taxon>
        <taxon>Chytridiomycota incertae sedis</taxon>
        <taxon>Neocallimastigomycetes</taxon>
        <taxon>Neocallimastigales</taxon>
        <taxon>Neocallimastigaceae</taxon>
        <taxon>Piromyces</taxon>
    </lineage>
</organism>
<keyword evidence="1" id="KW-1133">Transmembrane helix</keyword>
<feature type="non-terminal residue" evidence="2">
    <location>
        <position position="189"/>
    </location>
</feature>
<name>A0A1Y1V8D7_9FUNG</name>
<gene>
    <name evidence="2" type="ORF">BCR36DRAFT_327745</name>
</gene>
<proteinExistence type="predicted"/>
<evidence type="ECO:0008006" key="4">
    <source>
        <dbReference type="Google" id="ProtNLM"/>
    </source>
</evidence>
<feature type="transmembrane region" description="Helical" evidence="1">
    <location>
        <begin position="166"/>
        <end position="183"/>
    </location>
</feature>
<keyword evidence="1" id="KW-0472">Membrane</keyword>
<feature type="transmembrane region" description="Helical" evidence="1">
    <location>
        <begin position="72"/>
        <end position="91"/>
    </location>
</feature>
<feature type="transmembrane region" description="Helical" evidence="1">
    <location>
        <begin position="112"/>
        <end position="129"/>
    </location>
</feature>
<feature type="transmembrane region" description="Helical" evidence="1">
    <location>
        <begin position="34"/>
        <end position="52"/>
    </location>
</feature>
<keyword evidence="1" id="KW-0812">Transmembrane</keyword>
<dbReference type="Proteomes" id="UP000193719">
    <property type="component" value="Unassembled WGS sequence"/>
</dbReference>
<sequence length="189" mass="22051">MTNLFIFLDIFCFLVSTFILITIILVYKNRKHPYLKVISPSFSILMCIGFMMNGCGFVNTGSYSIFDCNIGYIISTIEMNLLLLPMLIVTYRIYCVIKAKRLSTKKLDDKHLLLYFSIIFGGMILYKILVHCFNETYILSFGFIDSLRFPSCYYDNYKIFEIIDMIYVYTIFAVILVMIILTGKASKRF</sequence>
<evidence type="ECO:0000313" key="2">
    <source>
        <dbReference type="EMBL" id="ORX49612.1"/>
    </source>
</evidence>
<feature type="transmembrane region" description="Helical" evidence="1">
    <location>
        <begin position="6"/>
        <end position="27"/>
    </location>
</feature>
<evidence type="ECO:0000313" key="3">
    <source>
        <dbReference type="Proteomes" id="UP000193719"/>
    </source>
</evidence>